<keyword evidence="1" id="KW-1133">Transmembrane helix</keyword>
<feature type="transmembrane region" description="Helical" evidence="1">
    <location>
        <begin position="7"/>
        <end position="29"/>
    </location>
</feature>
<dbReference type="Pfam" id="PF16152">
    <property type="entry name" value="DUF4860"/>
    <property type="match status" value="1"/>
</dbReference>
<organism evidence="2 3">
    <name type="scientific">Thomasclavelia ramosa</name>
    <dbReference type="NCBI Taxonomy" id="1547"/>
    <lineage>
        <taxon>Bacteria</taxon>
        <taxon>Bacillati</taxon>
        <taxon>Bacillota</taxon>
        <taxon>Erysipelotrichia</taxon>
        <taxon>Erysipelotrichales</taxon>
        <taxon>Coprobacillaceae</taxon>
        <taxon>Thomasclavelia</taxon>
    </lineage>
</organism>
<keyword evidence="1" id="KW-0472">Membrane</keyword>
<evidence type="ECO:0000313" key="2">
    <source>
        <dbReference type="EMBL" id="MDB7084280.1"/>
    </source>
</evidence>
<accession>A0A9Q2WW09</accession>
<reference evidence="2" key="1">
    <citation type="submission" date="2023-01" db="EMBL/GenBank/DDBJ databases">
        <title>Human gut microbiome strain richness.</title>
        <authorList>
            <person name="Chen-Liaw A."/>
        </authorList>
    </citation>
    <scope>NUCLEOTIDE SEQUENCE</scope>
    <source>
        <strain evidence="2">1001217st2_G6_1001217B_191108</strain>
    </source>
</reference>
<evidence type="ECO:0000256" key="1">
    <source>
        <dbReference type="SAM" id="Phobius"/>
    </source>
</evidence>
<dbReference type="AlphaFoldDB" id="A0A9Q2WW09"/>
<evidence type="ECO:0000313" key="3">
    <source>
        <dbReference type="Proteomes" id="UP001211987"/>
    </source>
</evidence>
<name>A0A9Q2WW09_9FIRM</name>
<protein>
    <submittedName>
        <fullName evidence="2">DUF4860 domain-containing protein</fullName>
    </submittedName>
</protein>
<dbReference type="InterPro" id="IPR032340">
    <property type="entry name" value="DUF4860"/>
</dbReference>
<sequence>MNKHRNIHVLFSLSLFLLFVIGSFFIVTYEIKGYQVINDTCQQEDDLIVPLAYLNTKLKANDSDDSTKIVEIDNTQCLEIKTAKTVTYIYCQDGYLKELYTSNDYHAGLQEGSKLFALDDFKIEQKDRLFKFTVTRDQVSKSISIYLHG</sequence>
<dbReference type="RefSeq" id="WP_003536375.1">
    <property type="nucleotide sequence ID" value="NZ_AP031443.1"/>
</dbReference>
<proteinExistence type="predicted"/>
<gene>
    <name evidence="2" type="ORF">PM738_10740</name>
</gene>
<dbReference type="Proteomes" id="UP001211987">
    <property type="component" value="Unassembled WGS sequence"/>
</dbReference>
<dbReference type="EMBL" id="JAQLKE010000016">
    <property type="protein sequence ID" value="MDB7084280.1"/>
    <property type="molecule type" value="Genomic_DNA"/>
</dbReference>
<comment type="caution">
    <text evidence="2">The sequence shown here is derived from an EMBL/GenBank/DDBJ whole genome shotgun (WGS) entry which is preliminary data.</text>
</comment>
<keyword evidence="1" id="KW-0812">Transmembrane</keyword>